<organism evidence="1">
    <name type="scientific">uncultured Thermomicrobiales bacterium</name>
    <dbReference type="NCBI Taxonomy" id="1645740"/>
    <lineage>
        <taxon>Bacteria</taxon>
        <taxon>Pseudomonadati</taxon>
        <taxon>Thermomicrobiota</taxon>
        <taxon>Thermomicrobia</taxon>
        <taxon>Thermomicrobiales</taxon>
        <taxon>environmental samples</taxon>
    </lineage>
</organism>
<dbReference type="AlphaFoldDB" id="A0A6J4UF09"/>
<evidence type="ECO:0000313" key="1">
    <source>
        <dbReference type="EMBL" id="CAA9548991.1"/>
    </source>
</evidence>
<name>A0A6J4UF09_9BACT</name>
<proteinExistence type="predicted"/>
<dbReference type="EMBL" id="CADCWM010000210">
    <property type="protein sequence ID" value="CAA9548991.1"/>
    <property type="molecule type" value="Genomic_DNA"/>
</dbReference>
<gene>
    <name evidence="1" type="ORF">AVDCRST_MAG88-628</name>
</gene>
<protein>
    <submittedName>
        <fullName evidence="1">Uncharacterized protein</fullName>
    </submittedName>
</protein>
<reference evidence="1" key="1">
    <citation type="submission" date="2020-02" db="EMBL/GenBank/DDBJ databases">
        <authorList>
            <person name="Meier V. D."/>
        </authorList>
    </citation>
    <scope>NUCLEOTIDE SEQUENCE</scope>
    <source>
        <strain evidence="1">AVDCRST_MAG88</strain>
    </source>
</reference>
<accession>A0A6J4UF09</accession>
<feature type="non-terminal residue" evidence="1">
    <location>
        <position position="32"/>
    </location>
</feature>
<sequence length="32" mass="3620">APRPTARPGARGWRWGLSRRARRSSWSSGWPG</sequence>
<feature type="non-terminal residue" evidence="1">
    <location>
        <position position="1"/>
    </location>
</feature>